<comment type="caution">
    <text evidence="7">The sequence shown here is derived from an EMBL/GenBank/DDBJ whole genome shotgun (WGS) entry which is preliminary data.</text>
</comment>
<evidence type="ECO:0000256" key="2">
    <source>
        <dbReference type="ARBA" id="ARBA00023125"/>
    </source>
</evidence>
<dbReference type="InterPro" id="IPR011010">
    <property type="entry name" value="DNA_brk_join_enz"/>
</dbReference>
<gene>
    <name evidence="7" type="ORF">D5R95_01960</name>
</gene>
<evidence type="ECO:0000256" key="4">
    <source>
        <dbReference type="PROSITE-ProRule" id="PRU01248"/>
    </source>
</evidence>
<dbReference type="InterPro" id="IPR013762">
    <property type="entry name" value="Integrase-like_cat_sf"/>
</dbReference>
<evidence type="ECO:0000259" key="6">
    <source>
        <dbReference type="PROSITE" id="PS51900"/>
    </source>
</evidence>
<dbReference type="InterPro" id="IPR010998">
    <property type="entry name" value="Integrase_recombinase_N"/>
</dbReference>
<dbReference type="PROSITE" id="PS51898">
    <property type="entry name" value="TYR_RECOMBINASE"/>
    <property type="match status" value="1"/>
</dbReference>
<dbReference type="GO" id="GO:0003677">
    <property type="term" value="F:DNA binding"/>
    <property type="evidence" value="ECO:0007669"/>
    <property type="project" value="UniProtKB-UniRule"/>
</dbReference>
<evidence type="ECO:0000313" key="8">
    <source>
        <dbReference type="Proteomes" id="UP000284763"/>
    </source>
</evidence>
<dbReference type="InterPro" id="IPR002104">
    <property type="entry name" value="Integrase_catalytic"/>
</dbReference>
<dbReference type="PROSITE" id="PS51900">
    <property type="entry name" value="CB"/>
    <property type="match status" value="1"/>
</dbReference>
<evidence type="ECO:0000256" key="3">
    <source>
        <dbReference type="ARBA" id="ARBA00023172"/>
    </source>
</evidence>
<dbReference type="PANTHER" id="PTHR30349:SF87">
    <property type="entry name" value="TRANSPOSASE A"/>
    <property type="match status" value="1"/>
</dbReference>
<feature type="domain" description="Core-binding (CB)" evidence="6">
    <location>
        <begin position="29"/>
        <end position="116"/>
    </location>
</feature>
<protein>
    <submittedName>
        <fullName evidence="7">Site-specific integrase</fullName>
    </submittedName>
</protein>
<evidence type="ECO:0000259" key="5">
    <source>
        <dbReference type="PROSITE" id="PS51898"/>
    </source>
</evidence>
<name>A0A3R8CDP6_9EURY</name>
<dbReference type="PANTHER" id="PTHR30349">
    <property type="entry name" value="PHAGE INTEGRASE-RELATED"/>
    <property type="match status" value="1"/>
</dbReference>
<dbReference type="InterPro" id="IPR004107">
    <property type="entry name" value="Integrase_SAM-like_N"/>
</dbReference>
<dbReference type="InterPro" id="IPR044068">
    <property type="entry name" value="CB"/>
</dbReference>
<dbReference type="GO" id="GO:0006310">
    <property type="term" value="P:DNA recombination"/>
    <property type="evidence" value="ECO:0007669"/>
    <property type="project" value="UniProtKB-KW"/>
</dbReference>
<dbReference type="GO" id="GO:0015074">
    <property type="term" value="P:DNA integration"/>
    <property type="evidence" value="ECO:0007669"/>
    <property type="project" value="UniProtKB-KW"/>
</dbReference>
<keyword evidence="1" id="KW-0229">DNA integration</keyword>
<dbReference type="Pfam" id="PF00589">
    <property type="entry name" value="Phage_integrase"/>
    <property type="match status" value="1"/>
</dbReference>
<accession>A0A3R8CDP6</accession>
<dbReference type="SUPFAM" id="SSF56349">
    <property type="entry name" value="DNA breaking-rejoining enzymes"/>
    <property type="match status" value="1"/>
</dbReference>
<feature type="domain" description="Tyr recombinase" evidence="5">
    <location>
        <begin position="137"/>
        <end position="323"/>
    </location>
</feature>
<evidence type="ECO:0000313" key="7">
    <source>
        <dbReference type="EMBL" id="RQD89936.1"/>
    </source>
</evidence>
<dbReference type="EMBL" id="QZAB01000132">
    <property type="protein sequence ID" value="RQD89936.1"/>
    <property type="molecule type" value="Genomic_DNA"/>
</dbReference>
<sequence length="399" mass="46710">MTKSVDDVHAIDKCFKSSLDNLKKANISQENKEYLERFVIYCRQQELKKSTITSHISYAKRFLEEMYKLGIEKELPDVDQYDYERVIMHLEDEKGLSKNTIRNYKKFIKKFFRWYTDGEIPKWVKNLKLEDIDSTVQPHELLTQEELDKILDTCTHPRDKALIAVLADGGMRIGALASCRLKHIEFNDYGAMIYISKTSQSRKTTTAKGIPLTWSSGYLSQWYSLHPLKDDPEAPLWVTKNQNREPMSYKSLRMLIKQTAEKSGVKKRVNPHSFRHYAITNWILDGLNEQEVKHRAGWSKGSTQMFKVYANFTDQQINDGIYEKYGLKKDNSRHVTLEKCPRCSNILRSTDKFCSQCSLVLDQDSYKDLEHYERKIPDILQAIMQTEEGRKLFESVKEV</sequence>
<dbReference type="Proteomes" id="UP000284763">
    <property type="component" value="Unassembled WGS sequence"/>
</dbReference>
<reference evidence="7 8" key="1">
    <citation type="submission" date="2018-08" db="EMBL/GenBank/DDBJ databases">
        <title>The metabolism and importance of syntrophic acetate oxidation coupled to methane or sulfide production in haloalkaline environments.</title>
        <authorList>
            <person name="Timmers P.H.A."/>
            <person name="Vavourakis C.D."/>
            <person name="Sorokin D.Y."/>
            <person name="Sinninghe Damste J.S."/>
            <person name="Muyzer G."/>
            <person name="Stams A.J.M."/>
            <person name="Plugge C.M."/>
        </authorList>
    </citation>
    <scope>NUCLEOTIDE SEQUENCE [LARGE SCALE GENOMIC DNA]</scope>
    <source>
        <strain evidence="7">MSAO_Arc3</strain>
    </source>
</reference>
<dbReference type="AlphaFoldDB" id="A0A3R8CDP6"/>
<dbReference type="Gene3D" id="1.10.150.130">
    <property type="match status" value="1"/>
</dbReference>
<dbReference type="InterPro" id="IPR050090">
    <property type="entry name" value="Tyrosine_recombinase_XerCD"/>
</dbReference>
<dbReference type="Gene3D" id="1.10.443.10">
    <property type="entry name" value="Intergrase catalytic core"/>
    <property type="match status" value="1"/>
</dbReference>
<dbReference type="Pfam" id="PF13495">
    <property type="entry name" value="Phage_int_SAM_4"/>
    <property type="match status" value="1"/>
</dbReference>
<keyword evidence="2 4" id="KW-0238">DNA-binding</keyword>
<dbReference type="CDD" id="cd00397">
    <property type="entry name" value="DNA_BRE_C"/>
    <property type="match status" value="1"/>
</dbReference>
<keyword evidence="3" id="KW-0233">DNA recombination</keyword>
<organism evidence="7 8">
    <name type="scientific">Methanosalsum natronophilum</name>
    <dbReference type="NCBI Taxonomy" id="768733"/>
    <lineage>
        <taxon>Archaea</taxon>
        <taxon>Methanobacteriati</taxon>
        <taxon>Methanobacteriota</taxon>
        <taxon>Stenosarchaea group</taxon>
        <taxon>Methanomicrobia</taxon>
        <taxon>Methanosarcinales</taxon>
        <taxon>Methanosarcinaceae</taxon>
        <taxon>Methanosalsum</taxon>
    </lineage>
</organism>
<proteinExistence type="predicted"/>
<evidence type="ECO:0000256" key="1">
    <source>
        <dbReference type="ARBA" id="ARBA00022908"/>
    </source>
</evidence>